<dbReference type="Pfam" id="PF16655">
    <property type="entry name" value="PhoD_N"/>
    <property type="match status" value="1"/>
</dbReference>
<dbReference type="AlphaFoldDB" id="A0AAX3TAT2"/>
<dbReference type="InterPro" id="IPR052900">
    <property type="entry name" value="Phospholipid_Metab_Enz"/>
</dbReference>
<dbReference type="PROSITE" id="PS51318">
    <property type="entry name" value="TAT"/>
    <property type="match status" value="1"/>
</dbReference>
<dbReference type="InterPro" id="IPR038607">
    <property type="entry name" value="PhoD-like_sf"/>
</dbReference>
<dbReference type="Gene3D" id="2.60.40.380">
    <property type="entry name" value="Purple acid phosphatase-like, N-terminal"/>
    <property type="match status" value="1"/>
</dbReference>
<dbReference type="InterPro" id="IPR032093">
    <property type="entry name" value="PhoD_N"/>
</dbReference>
<reference evidence="3" key="2">
    <citation type="submission" date="2022-01" db="EMBL/GenBank/DDBJ databases">
        <authorList>
            <person name="Sanchez-Suarez J."/>
            <person name="Villamil L."/>
            <person name="Diaz L.E."/>
        </authorList>
    </citation>
    <scope>NUCLEOTIDE SEQUENCE</scope>
    <source>
        <strain evidence="3">EUFUS-Z928</strain>
    </source>
</reference>
<dbReference type="EMBL" id="JAKJLQ010000002">
    <property type="protein sequence ID" value="MDF6100176.1"/>
    <property type="molecule type" value="Genomic_DNA"/>
</dbReference>
<dbReference type="SUPFAM" id="SSF56300">
    <property type="entry name" value="Metallo-dependent phosphatases"/>
    <property type="match status" value="1"/>
</dbReference>
<dbReference type="PANTHER" id="PTHR43606:SF2">
    <property type="entry name" value="ALKALINE PHOSPHATASE FAMILY PROTEIN (AFU_ORTHOLOGUE AFUA_5G03860)"/>
    <property type="match status" value="1"/>
</dbReference>
<evidence type="ECO:0000313" key="3">
    <source>
        <dbReference type="EMBL" id="MDF6100176.1"/>
    </source>
</evidence>
<accession>A0AAX3TAT2</accession>
<evidence type="ECO:0000259" key="2">
    <source>
        <dbReference type="Pfam" id="PF16655"/>
    </source>
</evidence>
<dbReference type="Pfam" id="PF09423">
    <property type="entry name" value="PhoD"/>
    <property type="match status" value="1"/>
</dbReference>
<proteinExistence type="predicted"/>
<keyword evidence="5" id="KW-1185">Reference proteome</keyword>
<reference evidence="4" key="3">
    <citation type="submission" date="2023-04" db="EMBL/GenBank/DDBJ databases">
        <title>Complete genome sequence of a phthalic acid esters degrading bacterial strain.</title>
        <authorList>
            <person name="Weng L."/>
            <person name="Jia Y."/>
            <person name="Ren L."/>
        </authorList>
    </citation>
    <scope>NUCLEOTIDE SEQUENCE</scope>
    <source>
        <strain evidence="4">RL-LY01</strain>
    </source>
</reference>
<dbReference type="RefSeq" id="WP_068970144.1">
    <property type="nucleotide sequence ID" value="NZ_CP121270.1"/>
</dbReference>
<organism evidence="4 6">
    <name type="scientific">Gordonia hongkongensis</name>
    <dbReference type="NCBI Taxonomy" id="1701090"/>
    <lineage>
        <taxon>Bacteria</taxon>
        <taxon>Bacillati</taxon>
        <taxon>Actinomycetota</taxon>
        <taxon>Actinomycetes</taxon>
        <taxon>Mycobacteriales</taxon>
        <taxon>Gordoniaceae</taxon>
        <taxon>Gordonia</taxon>
    </lineage>
</organism>
<evidence type="ECO:0000313" key="5">
    <source>
        <dbReference type="Proteomes" id="UP001152308"/>
    </source>
</evidence>
<gene>
    <name evidence="3" type="ORF">L2299_03815</name>
    <name evidence="4" type="ORF">P9A14_07500</name>
</gene>
<evidence type="ECO:0000313" key="6">
    <source>
        <dbReference type="Proteomes" id="UP001213504"/>
    </source>
</evidence>
<dbReference type="Proteomes" id="UP001152308">
    <property type="component" value="Unassembled WGS sequence"/>
</dbReference>
<dbReference type="Proteomes" id="UP001213504">
    <property type="component" value="Chromosome"/>
</dbReference>
<evidence type="ECO:0000313" key="4">
    <source>
        <dbReference type="EMBL" id="WFP26325.1"/>
    </source>
</evidence>
<feature type="domain" description="PhoD-like phosphatase metallophosphatase" evidence="1">
    <location>
        <begin position="181"/>
        <end position="518"/>
    </location>
</feature>
<dbReference type="InterPro" id="IPR018946">
    <property type="entry name" value="PhoD-like_MPP"/>
</dbReference>
<dbReference type="EMBL" id="CP121270">
    <property type="protein sequence ID" value="WFP26325.1"/>
    <property type="molecule type" value="Genomic_DNA"/>
</dbReference>
<reference evidence="3" key="1">
    <citation type="journal article" date="2022" name="Data Brief">
        <title>Draft genome sequence data of Gordonia hongkongensis strain EUFUS-Z928 isolated from the octocoral Eunicea fusca.</title>
        <authorList>
            <person name="Sanchez-Suarez J."/>
            <person name="Diaz L."/>
            <person name="Melo-Bolivar J."/>
            <person name="Villamil L."/>
        </authorList>
    </citation>
    <scope>NUCLEOTIDE SEQUENCE</scope>
    <source>
        <strain evidence="3">EUFUS-Z928</strain>
    </source>
</reference>
<sequence length="549" mass="59808">MRGNPADASPALLTPSTIRCHPDLTLRGGTSRRRFLTWSALVAGLAFTPGLLGGTSPALPTPAHPAGVFGLGVASGDPLPDGVVLWTRLSRNPFAPGGGMGPRPVRVDWEIAADESMTRIVRRGTVHATAEWGHSVHVDVRGLAPAADYFYRFRALGEVSTIGRTRTAPAPFARVEKMTVAVASCQNWSDGYYHAYADLAAHAPDVVLHLGDYIYEKPIPVHGGARPEAVLPLSATREAVDLDDYRERYALYKSDPDLQLAHAMTPFVITFDDHEVDNNWAAAIPEDHTPLTAFALRRARALRAWWENTPVRVAARPNGTVIRAHRRLGFGDLVDLTLLDTRSHRSDQANGDNDTGQNARTADASRTILGAEQERWALDGFASSRHRWNVLAQQVPMADLARTVGSTRAVSMDGWSGYEASRSRILGGAADRGVRNLVSLAGDIHRSVVADLRTSYTDESPMRGVELAATSITSGGDGEDIDDGDRRLKEASPHVRFGNSQRGYLLNRIHSDRWEAEFRVAPSVRSPRGTLRRRALITIPDSTSEVDVV</sequence>
<evidence type="ECO:0000259" key="1">
    <source>
        <dbReference type="Pfam" id="PF09423"/>
    </source>
</evidence>
<dbReference type="PANTHER" id="PTHR43606">
    <property type="entry name" value="PHOSPHATASE, PUTATIVE (AFU_ORTHOLOGUE AFUA_6G08710)-RELATED"/>
    <property type="match status" value="1"/>
</dbReference>
<feature type="domain" description="Phospholipase D N-terminal" evidence="2">
    <location>
        <begin position="71"/>
        <end position="167"/>
    </location>
</feature>
<dbReference type="InterPro" id="IPR006311">
    <property type="entry name" value="TAT_signal"/>
</dbReference>
<name>A0AAX3TAT2_9ACTN</name>
<dbReference type="CDD" id="cd07389">
    <property type="entry name" value="MPP_PhoD"/>
    <property type="match status" value="1"/>
</dbReference>
<dbReference type="Gene3D" id="3.60.21.70">
    <property type="entry name" value="PhoD-like phosphatase"/>
    <property type="match status" value="1"/>
</dbReference>
<protein>
    <submittedName>
        <fullName evidence="4">Alkaline phosphatase D family protein</fullName>
    </submittedName>
</protein>
<dbReference type="InterPro" id="IPR029052">
    <property type="entry name" value="Metallo-depent_PP-like"/>
</dbReference>